<keyword evidence="2" id="KW-1185">Reference proteome</keyword>
<dbReference type="Proteomes" id="UP000887013">
    <property type="component" value="Unassembled WGS sequence"/>
</dbReference>
<accession>A0A8X6QHV2</accession>
<evidence type="ECO:0000313" key="1">
    <source>
        <dbReference type="EMBL" id="GFU15258.1"/>
    </source>
</evidence>
<name>A0A8X6QHV2_NEPPI</name>
<dbReference type="EMBL" id="BMAW01079439">
    <property type="protein sequence ID" value="GFU15258.1"/>
    <property type="molecule type" value="Genomic_DNA"/>
</dbReference>
<proteinExistence type="predicted"/>
<sequence length="131" mass="14546">MYQEFKDKGLIFQENMLAMSLADGQQSTGETLTTQVMVNIEGRLVLTRFVILPKAKGNQTLLETDFVSSGCEKLGTPSIAEMSSYICQLREGQGESSTSVQKEKLNHLFKSYENIFEPGGEATFLFRAAGY</sequence>
<comment type="caution">
    <text evidence="1">The sequence shown here is derived from an EMBL/GenBank/DDBJ whole genome shotgun (WGS) entry which is preliminary data.</text>
</comment>
<organism evidence="1 2">
    <name type="scientific">Nephila pilipes</name>
    <name type="common">Giant wood spider</name>
    <name type="synonym">Nephila maculata</name>
    <dbReference type="NCBI Taxonomy" id="299642"/>
    <lineage>
        <taxon>Eukaryota</taxon>
        <taxon>Metazoa</taxon>
        <taxon>Ecdysozoa</taxon>
        <taxon>Arthropoda</taxon>
        <taxon>Chelicerata</taxon>
        <taxon>Arachnida</taxon>
        <taxon>Araneae</taxon>
        <taxon>Araneomorphae</taxon>
        <taxon>Entelegynae</taxon>
        <taxon>Araneoidea</taxon>
        <taxon>Nephilidae</taxon>
        <taxon>Nephila</taxon>
    </lineage>
</organism>
<reference evidence="1" key="1">
    <citation type="submission" date="2020-08" db="EMBL/GenBank/DDBJ databases">
        <title>Multicomponent nature underlies the extraordinary mechanical properties of spider dragline silk.</title>
        <authorList>
            <person name="Kono N."/>
            <person name="Nakamura H."/>
            <person name="Mori M."/>
            <person name="Yoshida Y."/>
            <person name="Ohtoshi R."/>
            <person name="Malay A.D."/>
            <person name="Moran D.A.P."/>
            <person name="Tomita M."/>
            <person name="Numata K."/>
            <person name="Arakawa K."/>
        </authorList>
    </citation>
    <scope>NUCLEOTIDE SEQUENCE</scope>
</reference>
<protein>
    <submittedName>
        <fullName evidence="1">Uncharacterized protein</fullName>
    </submittedName>
</protein>
<evidence type="ECO:0000313" key="2">
    <source>
        <dbReference type="Proteomes" id="UP000887013"/>
    </source>
</evidence>
<dbReference type="AlphaFoldDB" id="A0A8X6QHV2"/>
<gene>
    <name evidence="1" type="ORF">NPIL_430581</name>
</gene>